<dbReference type="GO" id="GO:0006508">
    <property type="term" value="P:proteolysis"/>
    <property type="evidence" value="ECO:0007669"/>
    <property type="project" value="UniProtKB-KW"/>
</dbReference>
<evidence type="ECO:0000313" key="2">
    <source>
        <dbReference type="EMBL" id="MBP0725292.1"/>
    </source>
</evidence>
<keyword evidence="2" id="KW-0645">Protease</keyword>
<reference evidence="2" key="1">
    <citation type="submission" date="2021-04" db="EMBL/GenBank/DDBJ databases">
        <title>Genome seq and assembly of Bacillus sp.</title>
        <authorList>
            <person name="Chhetri G."/>
        </authorList>
    </citation>
    <scope>NUCLEOTIDE SEQUENCE</scope>
    <source>
        <strain evidence="2">RG28</strain>
    </source>
</reference>
<dbReference type="AlphaFoldDB" id="A0A940NJH6"/>
<gene>
    <name evidence="2" type="ORF">J5Y03_08825</name>
</gene>
<keyword evidence="2" id="KW-0378">Hydrolase</keyword>
<proteinExistence type="predicted"/>
<dbReference type="EMBL" id="JAGIYQ010000005">
    <property type="protein sequence ID" value="MBP0725292.1"/>
    <property type="molecule type" value="Genomic_DNA"/>
</dbReference>
<feature type="coiled-coil region" evidence="1">
    <location>
        <begin position="4"/>
        <end position="31"/>
    </location>
</feature>
<evidence type="ECO:0000256" key="1">
    <source>
        <dbReference type="SAM" id="Coils"/>
    </source>
</evidence>
<evidence type="ECO:0000313" key="3">
    <source>
        <dbReference type="Proteomes" id="UP000682134"/>
    </source>
</evidence>
<comment type="caution">
    <text evidence="2">The sequence shown here is derived from an EMBL/GenBank/DDBJ whole genome shotgun (WGS) entry which is preliminary data.</text>
</comment>
<dbReference type="Proteomes" id="UP000682134">
    <property type="component" value="Unassembled WGS sequence"/>
</dbReference>
<keyword evidence="3" id="KW-1185">Reference proteome</keyword>
<dbReference type="GO" id="GO:0008233">
    <property type="term" value="F:peptidase activity"/>
    <property type="evidence" value="ECO:0007669"/>
    <property type="project" value="UniProtKB-KW"/>
</dbReference>
<keyword evidence="1" id="KW-0175">Coiled coil</keyword>
<sequence>MDRVLQIKEEIKQLETQLDQLKLELTAIQKNCEHTFKSNHYVQECTKCHMIESLNW</sequence>
<accession>A0A940NJH6</accession>
<protein>
    <submittedName>
        <fullName evidence="2">Serine protease</fullName>
    </submittedName>
</protein>
<dbReference type="RefSeq" id="WP_209404705.1">
    <property type="nucleotide sequence ID" value="NZ_JAGIYQ010000005.1"/>
</dbReference>
<name>A0A940NJH6_9BACI</name>
<organism evidence="2 3">
    <name type="scientific">Gottfriedia endophytica</name>
    <dbReference type="NCBI Taxonomy" id="2820819"/>
    <lineage>
        <taxon>Bacteria</taxon>
        <taxon>Bacillati</taxon>
        <taxon>Bacillota</taxon>
        <taxon>Bacilli</taxon>
        <taxon>Bacillales</taxon>
        <taxon>Bacillaceae</taxon>
        <taxon>Gottfriedia</taxon>
    </lineage>
</organism>